<organism evidence="3 4">
    <name type="scientific">Amniculicola lignicola CBS 123094</name>
    <dbReference type="NCBI Taxonomy" id="1392246"/>
    <lineage>
        <taxon>Eukaryota</taxon>
        <taxon>Fungi</taxon>
        <taxon>Dikarya</taxon>
        <taxon>Ascomycota</taxon>
        <taxon>Pezizomycotina</taxon>
        <taxon>Dothideomycetes</taxon>
        <taxon>Pleosporomycetidae</taxon>
        <taxon>Pleosporales</taxon>
        <taxon>Amniculicolaceae</taxon>
        <taxon>Amniculicola</taxon>
    </lineage>
</organism>
<dbReference type="OrthoDB" id="3787854at2759"/>
<dbReference type="AlphaFoldDB" id="A0A6A5WW19"/>
<evidence type="ECO:0000313" key="3">
    <source>
        <dbReference type="EMBL" id="KAF2005328.1"/>
    </source>
</evidence>
<dbReference type="SMART" id="SM00954">
    <property type="entry name" value="RelA_SpoT"/>
    <property type="match status" value="1"/>
</dbReference>
<dbReference type="GO" id="GO:0015969">
    <property type="term" value="P:guanosine tetraphosphate metabolic process"/>
    <property type="evidence" value="ECO:0007669"/>
    <property type="project" value="InterPro"/>
</dbReference>
<dbReference type="PANTHER" id="PTHR41773:SF1">
    <property type="entry name" value="RELA_SPOT DOMAIN-CONTAINING PROTEIN"/>
    <property type="match status" value="1"/>
</dbReference>
<proteinExistence type="predicted"/>
<dbReference type="Proteomes" id="UP000799779">
    <property type="component" value="Unassembled WGS sequence"/>
</dbReference>
<dbReference type="SUPFAM" id="SSF81301">
    <property type="entry name" value="Nucleotidyltransferase"/>
    <property type="match status" value="1"/>
</dbReference>
<feature type="region of interest" description="Disordered" evidence="1">
    <location>
        <begin position="633"/>
        <end position="657"/>
    </location>
</feature>
<gene>
    <name evidence="3" type="ORF">P154DRAFT_357817</name>
</gene>
<dbReference type="InterPro" id="IPR007685">
    <property type="entry name" value="RelA_SpoT"/>
</dbReference>
<dbReference type="PANTHER" id="PTHR41773">
    <property type="entry name" value="GTP PYROPHOSPHATASE-RELATED"/>
    <property type="match status" value="1"/>
</dbReference>
<dbReference type="InterPro" id="IPR043519">
    <property type="entry name" value="NT_sf"/>
</dbReference>
<reference evidence="3" key="1">
    <citation type="journal article" date="2020" name="Stud. Mycol.">
        <title>101 Dothideomycetes genomes: a test case for predicting lifestyles and emergence of pathogens.</title>
        <authorList>
            <person name="Haridas S."/>
            <person name="Albert R."/>
            <person name="Binder M."/>
            <person name="Bloem J."/>
            <person name="Labutti K."/>
            <person name="Salamov A."/>
            <person name="Andreopoulos B."/>
            <person name="Baker S."/>
            <person name="Barry K."/>
            <person name="Bills G."/>
            <person name="Bluhm B."/>
            <person name="Cannon C."/>
            <person name="Castanera R."/>
            <person name="Culley D."/>
            <person name="Daum C."/>
            <person name="Ezra D."/>
            <person name="Gonzalez J."/>
            <person name="Henrissat B."/>
            <person name="Kuo A."/>
            <person name="Liang C."/>
            <person name="Lipzen A."/>
            <person name="Lutzoni F."/>
            <person name="Magnuson J."/>
            <person name="Mondo S."/>
            <person name="Nolan M."/>
            <person name="Ohm R."/>
            <person name="Pangilinan J."/>
            <person name="Park H.-J."/>
            <person name="Ramirez L."/>
            <person name="Alfaro M."/>
            <person name="Sun H."/>
            <person name="Tritt A."/>
            <person name="Yoshinaga Y."/>
            <person name="Zwiers L.-H."/>
            <person name="Turgeon B."/>
            <person name="Goodwin S."/>
            <person name="Spatafora J."/>
            <person name="Crous P."/>
            <person name="Grigoriev I."/>
        </authorList>
    </citation>
    <scope>NUCLEOTIDE SEQUENCE</scope>
    <source>
        <strain evidence="3">CBS 123094</strain>
    </source>
</reference>
<protein>
    <recommendedName>
        <fullName evidence="2">RelA/SpoT domain-containing protein</fullName>
    </recommendedName>
</protein>
<name>A0A6A5WW19_9PLEO</name>
<sequence>MADVVDKFVEDWDERQYFWEALTEAAHTVCEDGVKKRLKLKCNIYSRTKSEESIRGSIERRQKSRGVTYTTMTEIEQDMIDLSGVRIILTFPGDVDEVKKLLESEFDGVHTSFWGLDENGNAVGREEKGRFIGYRATHFVVKWKKPDGKCRYRTKPKHVGRKIEIQVTSTAMYAWQQAHHDLVYKQLQGNPSEEERSLLEMINGLAHAGEMALTQLQTLSRRRIEEETRNFADEYEVGVWLKTHLKALLDFRSSIHAPFLERSAVLYDILLLSDLRTPAKVREVLTWPRDGLDRIGLDTKLEDILRMILSKEKNQITWAEAFRNDPADWAILRICAHHLAEHDTPRYKPLGVQKIQIARLKAFCFVNTINFALSEPLRHDFIKAVLCDVLSVYQNDDDQVAIRNLRALVTEKSNDAEAKGAGDPDQVYQQMELMWLNLLKCTVGKNSTFLCIALVLSLAGIVFLPQAEHTQFLDQQASLFIIWPFANEPEEPYQPRRMGQEVAAISNGQEPRKYRLDNLKWKIARISLDEIAQGYGWMPLMSDYMSSDSDPSPVFENLKPMTPHANIARPVMTSTPIHDKIEDEIWRIQKVRESPQSRANYMMDSSSPPRALASARHEHGDFAELYLSRLSRHRKSEEEEERYDGSVVPMNQKTPSL</sequence>
<dbReference type="CDD" id="cd05399">
    <property type="entry name" value="NT_Rel-Spo_like"/>
    <property type="match status" value="1"/>
</dbReference>
<evidence type="ECO:0000313" key="4">
    <source>
        <dbReference type="Proteomes" id="UP000799779"/>
    </source>
</evidence>
<dbReference type="Pfam" id="PF04607">
    <property type="entry name" value="RelA_SpoT"/>
    <property type="match status" value="1"/>
</dbReference>
<keyword evidence="4" id="KW-1185">Reference proteome</keyword>
<evidence type="ECO:0000256" key="1">
    <source>
        <dbReference type="SAM" id="MobiDB-lite"/>
    </source>
</evidence>
<dbReference type="EMBL" id="ML977564">
    <property type="protein sequence ID" value="KAF2005328.1"/>
    <property type="molecule type" value="Genomic_DNA"/>
</dbReference>
<evidence type="ECO:0000259" key="2">
    <source>
        <dbReference type="SMART" id="SM00954"/>
    </source>
</evidence>
<accession>A0A6A5WW19</accession>
<feature type="domain" description="RelA/SpoT" evidence="2">
    <location>
        <begin position="46"/>
        <end position="190"/>
    </location>
</feature>
<dbReference type="Gene3D" id="3.30.460.10">
    <property type="entry name" value="Beta Polymerase, domain 2"/>
    <property type="match status" value="1"/>
</dbReference>